<gene>
    <name evidence="2" type="ORF">DES53_101348</name>
</gene>
<dbReference type="AlphaFoldDB" id="A0A366HTD9"/>
<feature type="signal peptide" evidence="1">
    <location>
        <begin position="1"/>
        <end position="23"/>
    </location>
</feature>
<dbReference type="GO" id="GO:0031146">
    <property type="term" value="P:SCF-dependent proteasomal ubiquitin-dependent protein catabolic process"/>
    <property type="evidence" value="ECO:0007669"/>
    <property type="project" value="TreeGrafter"/>
</dbReference>
<dbReference type="PANTHER" id="PTHR13318:SF105">
    <property type="entry name" value="F-BOX_LRR-REPEAT PROTEIN 3"/>
    <property type="match status" value="1"/>
</dbReference>
<reference evidence="2 3" key="1">
    <citation type="submission" date="2018-06" db="EMBL/GenBank/DDBJ databases">
        <title>Genomic Encyclopedia of Type Strains, Phase IV (KMG-IV): sequencing the most valuable type-strain genomes for metagenomic binning, comparative biology and taxonomic classification.</title>
        <authorList>
            <person name="Goeker M."/>
        </authorList>
    </citation>
    <scope>NUCLEOTIDE SEQUENCE [LARGE SCALE GENOMIC DNA]</scope>
    <source>
        <strain evidence="2 3">DSM 25532</strain>
    </source>
</reference>
<dbReference type="OrthoDB" id="268839at2"/>
<accession>A0A366HTD9</accession>
<proteinExistence type="predicted"/>
<comment type="caution">
    <text evidence="2">The sequence shown here is derived from an EMBL/GenBank/DDBJ whole genome shotgun (WGS) entry which is preliminary data.</text>
</comment>
<feature type="chain" id="PRO_5016893509" description="Leucine rich repeat (LRR) protein" evidence="1">
    <location>
        <begin position="24"/>
        <end position="296"/>
    </location>
</feature>
<dbReference type="SUPFAM" id="SSF52047">
    <property type="entry name" value="RNI-like"/>
    <property type="match status" value="1"/>
</dbReference>
<keyword evidence="1" id="KW-0732">Signal</keyword>
<dbReference type="PANTHER" id="PTHR13318">
    <property type="entry name" value="PARTNER OF PAIRED, ISOFORM B-RELATED"/>
    <property type="match status" value="1"/>
</dbReference>
<protein>
    <recommendedName>
        <fullName evidence="4">Leucine rich repeat (LRR) protein</fullName>
    </recommendedName>
</protein>
<evidence type="ECO:0000313" key="2">
    <source>
        <dbReference type="EMBL" id="RBP47551.1"/>
    </source>
</evidence>
<evidence type="ECO:0008006" key="4">
    <source>
        <dbReference type="Google" id="ProtNLM"/>
    </source>
</evidence>
<name>A0A366HTD9_9BACT</name>
<evidence type="ECO:0000313" key="3">
    <source>
        <dbReference type="Proteomes" id="UP000253426"/>
    </source>
</evidence>
<dbReference type="Gene3D" id="3.80.10.10">
    <property type="entry name" value="Ribonuclease Inhibitor"/>
    <property type="match status" value="1"/>
</dbReference>
<keyword evidence="3" id="KW-1185">Reference proteome</keyword>
<dbReference type="Proteomes" id="UP000253426">
    <property type="component" value="Unassembled WGS sequence"/>
</dbReference>
<sequence>MNKKALSLTFCTLLSLTAPAVWSAETEIVDALRTGQFNVKVVGDHATEIGWGKGEWTPELWNKLPELPEMSLVRGTAKFADAKALEVLTKLPKLHTVYFNATIFDDSGFAVLAKCKELQSISLDHNFIISGSGAGALKDLPKLKSLRFGGCTKMTSEAAKACAQLTQLESLQFFHMGASDEDVATLLPLAGNLKAFVVASQFNGELSGAALEHLAKFKNLESLKFGEVVVSYDGGLKHLATLKNLKKLELDKVGASEEDINKLKAALPGCEIKWTPPSAQEAERYQKSLAKLRGNS</sequence>
<evidence type="ECO:0000256" key="1">
    <source>
        <dbReference type="SAM" id="SignalP"/>
    </source>
</evidence>
<dbReference type="RefSeq" id="WP_113956478.1">
    <property type="nucleotide sequence ID" value="NZ_QNRR01000001.1"/>
</dbReference>
<dbReference type="InterPro" id="IPR032675">
    <property type="entry name" value="LRR_dom_sf"/>
</dbReference>
<organism evidence="2 3">
    <name type="scientific">Roseimicrobium gellanilyticum</name>
    <dbReference type="NCBI Taxonomy" id="748857"/>
    <lineage>
        <taxon>Bacteria</taxon>
        <taxon>Pseudomonadati</taxon>
        <taxon>Verrucomicrobiota</taxon>
        <taxon>Verrucomicrobiia</taxon>
        <taxon>Verrucomicrobiales</taxon>
        <taxon>Verrucomicrobiaceae</taxon>
        <taxon>Roseimicrobium</taxon>
    </lineage>
</organism>
<dbReference type="EMBL" id="QNRR01000001">
    <property type="protein sequence ID" value="RBP47551.1"/>
    <property type="molecule type" value="Genomic_DNA"/>
</dbReference>
<dbReference type="GO" id="GO:0019005">
    <property type="term" value="C:SCF ubiquitin ligase complex"/>
    <property type="evidence" value="ECO:0007669"/>
    <property type="project" value="TreeGrafter"/>
</dbReference>